<proteinExistence type="predicted"/>
<evidence type="ECO:0000313" key="7">
    <source>
        <dbReference type="EMBL" id="ADL58367.1"/>
    </source>
</evidence>
<keyword evidence="3 6" id="KW-0812">Transmembrane</keyword>
<dbReference type="GO" id="GO:0005886">
    <property type="term" value="C:plasma membrane"/>
    <property type="evidence" value="ECO:0007669"/>
    <property type="project" value="UniProtKB-SubCell"/>
</dbReference>
<dbReference type="AlphaFoldDB" id="D9PVW9"/>
<reference key="1">
    <citation type="submission" date="2009-08" db="EMBL/GenBank/DDBJ databases">
        <title>The genome sequence of Methanothermobacter marburgensis.</title>
        <authorList>
            <person name="Kaster A."/>
            <person name="Seedorf H."/>
            <person name="Goenrich M."/>
            <person name="Wiezer A."/>
            <person name="Liesegang H."/>
            <person name="Thauer R."/>
            <person name="Gottschalk G."/>
        </authorList>
    </citation>
    <scope>NUCLEOTIDE SEQUENCE</scope>
    <source>
        <strain>Marburg</strain>
    </source>
</reference>
<feature type="transmembrane region" description="Helical" evidence="6">
    <location>
        <begin position="178"/>
        <end position="200"/>
    </location>
</feature>
<dbReference type="RefSeq" id="WP_013295591.1">
    <property type="nucleotide sequence ID" value="NC_014408.1"/>
</dbReference>
<feature type="transmembrane region" description="Helical" evidence="6">
    <location>
        <begin position="301"/>
        <end position="325"/>
    </location>
</feature>
<keyword evidence="2" id="KW-1003">Cell membrane</keyword>
<keyword evidence="4 6" id="KW-1133">Transmembrane helix</keyword>
<reference evidence="7 8" key="2">
    <citation type="journal article" date="2010" name="J. Bacteriol.">
        <title>Complete genome sequence of Methanothermobacter marburgensis, a methanoarchaeon model organism.</title>
        <authorList>
            <person name="Liesegang H."/>
            <person name="Kaster A.K."/>
            <person name="Wiezer A."/>
            <person name="Goenrich M."/>
            <person name="Wollherr A."/>
            <person name="Seedorf H."/>
            <person name="Gottschalk G."/>
            <person name="Thauer R.K."/>
        </authorList>
    </citation>
    <scope>NUCLEOTIDE SEQUENCE [LARGE SCALE GENOMIC DNA]</scope>
    <source>
        <strain evidence="8">ATCC BAA-927 / DSM 2133 / JCM 14651 / NBRC 100331 / OCM 82 / Marburg</strain>
    </source>
</reference>
<protein>
    <submittedName>
        <fullName evidence="7">Predicted polysaccharide biosynthesis protein</fullName>
    </submittedName>
</protein>
<dbReference type="KEGG" id="mmg:MTBMA_c07720"/>
<evidence type="ECO:0000256" key="1">
    <source>
        <dbReference type="ARBA" id="ARBA00004651"/>
    </source>
</evidence>
<evidence type="ECO:0000256" key="2">
    <source>
        <dbReference type="ARBA" id="ARBA00022475"/>
    </source>
</evidence>
<dbReference type="PATRIC" id="fig|79929.8.peg.755"/>
<feature type="transmembrane region" description="Helical" evidence="6">
    <location>
        <begin position="155"/>
        <end position="172"/>
    </location>
</feature>
<feature type="transmembrane region" description="Helical" evidence="6">
    <location>
        <begin position="90"/>
        <end position="117"/>
    </location>
</feature>
<evidence type="ECO:0000256" key="6">
    <source>
        <dbReference type="SAM" id="Phobius"/>
    </source>
</evidence>
<feature type="transmembrane region" description="Helical" evidence="6">
    <location>
        <begin position="221"/>
        <end position="242"/>
    </location>
</feature>
<dbReference type="EMBL" id="CP001710">
    <property type="protein sequence ID" value="ADL58367.1"/>
    <property type="molecule type" value="Genomic_DNA"/>
</dbReference>
<gene>
    <name evidence="7" type="ordered locus">MTBMA_c07720</name>
</gene>
<dbReference type="STRING" id="79929.MTBMA_c07720"/>
<evidence type="ECO:0000256" key="5">
    <source>
        <dbReference type="ARBA" id="ARBA00023136"/>
    </source>
</evidence>
<name>D9PVW9_METTM</name>
<dbReference type="OrthoDB" id="19148at2157"/>
<organism evidence="7 8">
    <name type="scientific">Methanothermobacter marburgensis (strain ATCC BAA-927 / DSM 2133 / JCM 14651 / NBRC 100331 / OCM 82 / Marburg)</name>
    <name type="common">Methanobacterium thermoautotrophicum</name>
    <dbReference type="NCBI Taxonomy" id="79929"/>
    <lineage>
        <taxon>Archaea</taxon>
        <taxon>Methanobacteriati</taxon>
        <taxon>Methanobacteriota</taxon>
        <taxon>Methanomada group</taxon>
        <taxon>Methanobacteria</taxon>
        <taxon>Methanobacteriales</taxon>
        <taxon>Methanobacteriaceae</taxon>
        <taxon>Methanothermobacter</taxon>
    </lineage>
</organism>
<dbReference type="CDD" id="cd13128">
    <property type="entry name" value="MATE_Wzx_like"/>
    <property type="match status" value="1"/>
</dbReference>
<evidence type="ECO:0000256" key="3">
    <source>
        <dbReference type="ARBA" id="ARBA00022692"/>
    </source>
</evidence>
<keyword evidence="5 6" id="KW-0472">Membrane</keyword>
<dbReference type="PANTHER" id="PTHR30250">
    <property type="entry name" value="PST FAMILY PREDICTED COLANIC ACID TRANSPORTER"/>
    <property type="match status" value="1"/>
</dbReference>
<dbReference type="InterPro" id="IPR050833">
    <property type="entry name" value="Poly_Biosynth_Transport"/>
</dbReference>
<feature type="transmembrane region" description="Helical" evidence="6">
    <location>
        <begin position="21"/>
        <end position="39"/>
    </location>
</feature>
<comment type="subcellular location">
    <subcellularLocation>
        <location evidence="1">Cell membrane</location>
        <topology evidence="1">Multi-pass membrane protein</topology>
    </subcellularLocation>
</comment>
<dbReference type="PANTHER" id="PTHR30250:SF11">
    <property type="entry name" value="O-ANTIGEN TRANSPORTER-RELATED"/>
    <property type="match status" value="1"/>
</dbReference>
<feature type="transmembrane region" description="Helical" evidence="6">
    <location>
        <begin position="395"/>
        <end position="413"/>
    </location>
</feature>
<dbReference type="InterPro" id="IPR002797">
    <property type="entry name" value="Polysacc_synth"/>
</dbReference>
<accession>D9PVW9</accession>
<feature type="transmembrane region" description="Helical" evidence="6">
    <location>
        <begin position="123"/>
        <end position="143"/>
    </location>
</feature>
<feature type="transmembrane region" description="Helical" evidence="6">
    <location>
        <begin position="337"/>
        <end position="358"/>
    </location>
</feature>
<keyword evidence="8" id="KW-1185">Reference proteome</keyword>
<dbReference type="GeneID" id="9704480"/>
<evidence type="ECO:0000313" key="8">
    <source>
        <dbReference type="Proteomes" id="UP000000345"/>
    </source>
</evidence>
<sequence>MIRRILENSEYRRVLDNIFSLTGIQMLQYLIPLITFPYLTRVLGPSKFGKIAFATAFIAYLNFLTEYGFNYSAPRDISIHRDNEEEISEIYNSIMVAKIILMFISFFILLVIVFSINIFKTDYWLYFITFGIVLGNVLFPVWFFQGIEKMRYITILRILSSTIATIFIFIFVKGSNDYIYVPLINSLALITVGAYSQIIISRKFRVKFIKPSLNKIKKQLTDGWFLFISSISISVCTISNRFVLGLFVSSEVVAYYSVAEEITKAFQSLLNSVSQAMYPYFSRIQSKNKERAKYEFKKIIIIMSFLSLFLSIFLIFSAPFIINIFAGRRYAVSVSLLQILSLILLPAGISTIMGLQGLLAFGRAEEFGKIYFTASVIHLVLLFVFIYFLSVKGPAIAFVITNFIILSLIYNSLKNQRIL</sequence>
<feature type="transmembrane region" description="Helical" evidence="6">
    <location>
        <begin position="370"/>
        <end position="389"/>
    </location>
</feature>
<dbReference type="GeneID" id="77399550"/>
<dbReference type="Pfam" id="PF01943">
    <property type="entry name" value="Polysacc_synt"/>
    <property type="match status" value="1"/>
</dbReference>
<evidence type="ECO:0000256" key="4">
    <source>
        <dbReference type="ARBA" id="ARBA00022989"/>
    </source>
</evidence>
<feature type="transmembrane region" description="Helical" evidence="6">
    <location>
        <begin position="51"/>
        <end position="69"/>
    </location>
</feature>
<dbReference type="HOGENOM" id="CLU_022017_0_2_2"/>
<dbReference type="Proteomes" id="UP000000345">
    <property type="component" value="Chromosome"/>
</dbReference>
<dbReference type="PaxDb" id="79929-MTBMA_c07720"/>